<proteinExistence type="predicted"/>
<dbReference type="SUPFAM" id="SSF56784">
    <property type="entry name" value="HAD-like"/>
    <property type="match status" value="1"/>
</dbReference>
<dbReference type="Pfam" id="PF08282">
    <property type="entry name" value="Hydrolase_3"/>
    <property type="match status" value="1"/>
</dbReference>
<dbReference type="RefSeq" id="WP_229534691.1">
    <property type="nucleotide sequence ID" value="NZ_JAJHJB010000009.1"/>
</dbReference>
<accession>A0ABS8HQI9</accession>
<keyword evidence="2" id="KW-1185">Reference proteome</keyword>
<dbReference type="InterPro" id="IPR023214">
    <property type="entry name" value="HAD_sf"/>
</dbReference>
<evidence type="ECO:0000313" key="2">
    <source>
        <dbReference type="Proteomes" id="UP001165492"/>
    </source>
</evidence>
<dbReference type="GO" id="GO:0016787">
    <property type="term" value="F:hydrolase activity"/>
    <property type="evidence" value="ECO:0007669"/>
    <property type="project" value="UniProtKB-KW"/>
</dbReference>
<name>A0ABS8HQI9_9FIRM</name>
<dbReference type="PANTHER" id="PTHR10000">
    <property type="entry name" value="PHOSPHOSERINE PHOSPHATASE"/>
    <property type="match status" value="1"/>
</dbReference>
<dbReference type="NCBIfam" id="TIGR01484">
    <property type="entry name" value="HAD-SF-IIB"/>
    <property type="match status" value="1"/>
</dbReference>
<organism evidence="1 2">
    <name type="scientific">Pelosinus baikalensis</name>
    <dbReference type="NCBI Taxonomy" id="2892015"/>
    <lineage>
        <taxon>Bacteria</taxon>
        <taxon>Bacillati</taxon>
        <taxon>Bacillota</taxon>
        <taxon>Negativicutes</taxon>
        <taxon>Selenomonadales</taxon>
        <taxon>Sporomusaceae</taxon>
        <taxon>Pelosinus</taxon>
    </lineage>
</organism>
<dbReference type="Proteomes" id="UP001165492">
    <property type="component" value="Unassembled WGS sequence"/>
</dbReference>
<protein>
    <submittedName>
        <fullName evidence="1">HAD family hydrolase</fullName>
    </submittedName>
</protein>
<gene>
    <name evidence="1" type="ORF">LMF89_08715</name>
</gene>
<keyword evidence="1" id="KW-0378">Hydrolase</keyword>
<dbReference type="EMBL" id="JAJHJB010000009">
    <property type="protein sequence ID" value="MCC5465441.1"/>
    <property type="molecule type" value="Genomic_DNA"/>
</dbReference>
<comment type="caution">
    <text evidence="1">The sequence shown here is derived from an EMBL/GenBank/DDBJ whole genome shotgun (WGS) entry which is preliminary data.</text>
</comment>
<dbReference type="PANTHER" id="PTHR10000:SF8">
    <property type="entry name" value="HAD SUPERFAMILY HYDROLASE-LIKE, TYPE 3"/>
    <property type="match status" value="1"/>
</dbReference>
<dbReference type="Gene3D" id="3.40.50.1000">
    <property type="entry name" value="HAD superfamily/HAD-like"/>
    <property type="match status" value="1"/>
</dbReference>
<dbReference type="Gene3D" id="3.30.1240.10">
    <property type="match status" value="1"/>
</dbReference>
<dbReference type="InterPro" id="IPR036412">
    <property type="entry name" value="HAD-like_sf"/>
</dbReference>
<evidence type="ECO:0000313" key="1">
    <source>
        <dbReference type="EMBL" id="MCC5465441.1"/>
    </source>
</evidence>
<sequence length="257" mass="28697">MKVAASDFDGTLFVDNGICPENAEGVQLWRGAGNKFGVVTGRDYGMLVPQLEHFDIGYDFAICNNGAIIFDEDGRVLYQAEIPEQMLYVVATHPCVVESLHVAFSQAQRSCVYREREGSWIAREAKQWDFLLEMIEMAEINELSRVHQIALGFASLDGAAEAARQVNLLFGDTVYACQNRGSVDITPLGIDKSKGIEKLLVLKSWQNSEVHVIGDEINDLPMIHRFDGYAIESARAIIRREAKKSFVSVGSMLREYL</sequence>
<reference evidence="1" key="1">
    <citation type="submission" date="2021-11" db="EMBL/GenBank/DDBJ databases">
        <title>Description of a new species Pelosinus isolated from the bottom sediments of Lake Baikal.</title>
        <authorList>
            <person name="Zakharyuk A."/>
        </authorList>
    </citation>
    <scope>NUCLEOTIDE SEQUENCE</scope>
    <source>
        <strain evidence="1">Bkl1</strain>
    </source>
</reference>
<dbReference type="InterPro" id="IPR006379">
    <property type="entry name" value="HAD-SF_hydro_IIB"/>
</dbReference>